<dbReference type="Proteomes" id="UP000543642">
    <property type="component" value="Unassembled WGS sequence"/>
</dbReference>
<evidence type="ECO:0000256" key="1">
    <source>
        <dbReference type="ARBA" id="ARBA00007274"/>
    </source>
</evidence>
<evidence type="ECO:0000256" key="2">
    <source>
        <dbReference type="ARBA" id="ARBA00022679"/>
    </source>
</evidence>
<evidence type="ECO:0000313" key="4">
    <source>
        <dbReference type="EMBL" id="MBB5265381.1"/>
    </source>
</evidence>
<keyword evidence="3" id="KW-0677">Repeat</keyword>
<protein>
    <submittedName>
        <fullName evidence="4">Maltose O-acetyltransferase</fullName>
        <ecNumber evidence="4">2.3.1.79</ecNumber>
    </submittedName>
</protein>
<reference evidence="4 5" key="1">
    <citation type="submission" date="2020-08" db="EMBL/GenBank/DDBJ databases">
        <title>Genomic Encyclopedia of Type Strains, Phase IV (KMG-IV): sequencing the most valuable type-strain genomes for metagenomic binning, comparative biology and taxonomic classification.</title>
        <authorList>
            <person name="Goeker M."/>
        </authorList>
    </citation>
    <scope>NUCLEOTIDE SEQUENCE [LARGE SCALE GENOMIC DNA]</scope>
    <source>
        <strain evidence="4 5">DSM 106146</strain>
    </source>
</reference>
<dbReference type="InterPro" id="IPR051159">
    <property type="entry name" value="Hexapeptide_acetyltransf"/>
</dbReference>
<name>A0A7W8HBF2_9FIRM</name>
<keyword evidence="5" id="KW-1185">Reference proteome</keyword>
<dbReference type="GO" id="GO:0008925">
    <property type="term" value="F:maltose O-acetyltransferase activity"/>
    <property type="evidence" value="ECO:0007669"/>
    <property type="project" value="UniProtKB-EC"/>
</dbReference>
<dbReference type="InterPro" id="IPR011004">
    <property type="entry name" value="Trimer_LpxA-like_sf"/>
</dbReference>
<dbReference type="InterPro" id="IPR001451">
    <property type="entry name" value="Hexapep"/>
</dbReference>
<dbReference type="GO" id="GO:0005829">
    <property type="term" value="C:cytosol"/>
    <property type="evidence" value="ECO:0007669"/>
    <property type="project" value="TreeGrafter"/>
</dbReference>
<dbReference type="SUPFAM" id="SSF51161">
    <property type="entry name" value="Trimeric LpxA-like enzymes"/>
    <property type="match status" value="1"/>
</dbReference>
<dbReference type="PANTHER" id="PTHR23416">
    <property type="entry name" value="SIALIC ACID SYNTHASE-RELATED"/>
    <property type="match status" value="1"/>
</dbReference>
<keyword evidence="4" id="KW-0012">Acyltransferase</keyword>
<sequence length="180" mass="19750">MKLKQLLMKLKRKIRGSGYSNEELRTYGIEMGENCHILTSKIDVHHGFLISMGNNVTISDARLLTHDGSTKKFLGYSRVGRIKIGSNVFIGAGAIILPGIEIGDNVIVGAGAVVTKDIPNDSLVVGNPAKVIKTVTGYIEENKGRMNNENVWNTHYSSKTQEEKNEMKKILSDGSIGYDL</sequence>
<proteinExistence type="inferred from homology"/>
<dbReference type="RefSeq" id="WP_183775289.1">
    <property type="nucleotide sequence ID" value="NZ_JACHFW010000011.1"/>
</dbReference>
<evidence type="ECO:0000313" key="5">
    <source>
        <dbReference type="Proteomes" id="UP000543642"/>
    </source>
</evidence>
<dbReference type="Gene3D" id="2.160.10.10">
    <property type="entry name" value="Hexapeptide repeat proteins"/>
    <property type="match status" value="1"/>
</dbReference>
<keyword evidence="2 4" id="KW-0808">Transferase</keyword>
<dbReference type="InterPro" id="IPR018357">
    <property type="entry name" value="Hexapep_transf_CS"/>
</dbReference>
<dbReference type="EMBL" id="JACHFW010000011">
    <property type="protein sequence ID" value="MBB5265381.1"/>
    <property type="molecule type" value="Genomic_DNA"/>
</dbReference>
<comment type="caution">
    <text evidence="4">The sequence shown here is derived from an EMBL/GenBank/DDBJ whole genome shotgun (WGS) entry which is preliminary data.</text>
</comment>
<accession>A0A7W8HBF2</accession>
<dbReference type="PROSITE" id="PS00101">
    <property type="entry name" value="HEXAPEP_TRANSFERASES"/>
    <property type="match status" value="1"/>
</dbReference>
<dbReference type="EC" id="2.3.1.79" evidence="4"/>
<organism evidence="4 5">
    <name type="scientific">Catenibacillus scindens</name>
    <dbReference type="NCBI Taxonomy" id="673271"/>
    <lineage>
        <taxon>Bacteria</taxon>
        <taxon>Bacillati</taxon>
        <taxon>Bacillota</taxon>
        <taxon>Clostridia</taxon>
        <taxon>Lachnospirales</taxon>
        <taxon>Lachnospiraceae</taxon>
        <taxon>Catenibacillus</taxon>
    </lineage>
</organism>
<evidence type="ECO:0000256" key="3">
    <source>
        <dbReference type="ARBA" id="ARBA00022737"/>
    </source>
</evidence>
<dbReference type="Pfam" id="PF00132">
    <property type="entry name" value="Hexapep"/>
    <property type="match status" value="1"/>
</dbReference>
<dbReference type="AlphaFoldDB" id="A0A7W8HBF2"/>
<comment type="similarity">
    <text evidence="1">Belongs to the transferase hexapeptide repeat family.</text>
</comment>
<dbReference type="PANTHER" id="PTHR23416:SF23">
    <property type="entry name" value="ACETYLTRANSFERASE C18B11.09C-RELATED"/>
    <property type="match status" value="1"/>
</dbReference>
<gene>
    <name evidence="4" type="ORF">HNP82_002527</name>
</gene>